<evidence type="ECO:0000259" key="18">
    <source>
        <dbReference type="PROSITE" id="PS51038"/>
    </source>
</evidence>
<evidence type="ECO:0000313" key="21">
    <source>
        <dbReference type="Proteomes" id="UP000008144"/>
    </source>
</evidence>
<dbReference type="Pfam" id="PF00439">
    <property type="entry name" value="Bromodomain"/>
    <property type="match status" value="1"/>
</dbReference>
<dbReference type="SMART" id="SM00297">
    <property type="entry name" value="BROMO"/>
    <property type="match status" value="1"/>
</dbReference>
<feature type="compositionally biased region" description="Acidic residues" evidence="14">
    <location>
        <begin position="817"/>
        <end position="827"/>
    </location>
</feature>
<feature type="domain" description="BAH" evidence="18">
    <location>
        <begin position="645"/>
        <end position="763"/>
    </location>
</feature>
<dbReference type="Pfam" id="PF01426">
    <property type="entry name" value="BAH"/>
    <property type="match status" value="1"/>
</dbReference>
<dbReference type="PROSITE" id="PS50280">
    <property type="entry name" value="SET"/>
    <property type="match status" value="1"/>
</dbReference>
<dbReference type="Gene3D" id="2.170.270.10">
    <property type="entry name" value="SET domain"/>
    <property type="match status" value="1"/>
</dbReference>
<dbReference type="PROSITE" id="PS51215">
    <property type="entry name" value="AWS"/>
    <property type="match status" value="1"/>
</dbReference>
<dbReference type="GO" id="GO:0005694">
    <property type="term" value="C:chromosome"/>
    <property type="evidence" value="ECO:0007669"/>
    <property type="project" value="UniProtKB-SubCell"/>
</dbReference>
<dbReference type="InterPro" id="IPR001214">
    <property type="entry name" value="SET_dom"/>
</dbReference>
<name>H2XTY2_CIOIN</name>
<dbReference type="GO" id="GO:0016279">
    <property type="term" value="F:protein-lysine N-methyltransferase activity"/>
    <property type="evidence" value="ECO:0007669"/>
    <property type="project" value="UniProtKB-ARBA"/>
</dbReference>
<dbReference type="SMART" id="SM00508">
    <property type="entry name" value="PostSET"/>
    <property type="match status" value="1"/>
</dbReference>
<evidence type="ECO:0000256" key="3">
    <source>
        <dbReference type="ARBA" id="ARBA00022454"/>
    </source>
</evidence>
<dbReference type="PROSITE" id="PS50014">
    <property type="entry name" value="BROMODOMAIN_2"/>
    <property type="match status" value="1"/>
</dbReference>
<feature type="domain" description="Bromo" evidence="15">
    <location>
        <begin position="424"/>
        <end position="494"/>
    </location>
</feature>
<dbReference type="InterPro" id="IPR036427">
    <property type="entry name" value="Bromodomain-like_sf"/>
</dbReference>
<evidence type="ECO:0000259" key="19">
    <source>
        <dbReference type="PROSITE" id="PS51215"/>
    </source>
</evidence>
<evidence type="ECO:0000256" key="5">
    <source>
        <dbReference type="ARBA" id="ARBA00022679"/>
    </source>
</evidence>
<dbReference type="SUPFAM" id="SSF47370">
    <property type="entry name" value="Bromodomain"/>
    <property type="match status" value="1"/>
</dbReference>
<keyword evidence="12" id="KW-0539">Nucleus</keyword>
<feature type="domain" description="SET" evidence="16">
    <location>
        <begin position="120"/>
        <end position="236"/>
    </location>
</feature>
<dbReference type="PRINTS" id="PR00503">
    <property type="entry name" value="BROMODOMAIN"/>
</dbReference>
<dbReference type="SMART" id="SM00570">
    <property type="entry name" value="AWS"/>
    <property type="match status" value="1"/>
</dbReference>
<dbReference type="STRING" id="7719.ENSCINP00000033116"/>
<keyword evidence="9" id="KW-0862">Zinc</keyword>
<dbReference type="GO" id="GO:0005634">
    <property type="term" value="C:nucleus"/>
    <property type="evidence" value="ECO:0007669"/>
    <property type="project" value="UniProtKB-SubCell"/>
</dbReference>
<dbReference type="Gene3D" id="3.30.40.10">
    <property type="entry name" value="Zinc/RING finger domain, C3HC4 (zinc finger)"/>
    <property type="match status" value="1"/>
</dbReference>
<keyword evidence="7" id="KW-0479">Metal-binding</keyword>
<evidence type="ECO:0000256" key="6">
    <source>
        <dbReference type="ARBA" id="ARBA00022691"/>
    </source>
</evidence>
<dbReference type="PROSITE" id="PS50868">
    <property type="entry name" value="POST_SET"/>
    <property type="match status" value="1"/>
</dbReference>
<dbReference type="InterPro" id="IPR001965">
    <property type="entry name" value="Znf_PHD"/>
</dbReference>
<dbReference type="PROSITE" id="PS51038">
    <property type="entry name" value="BAH"/>
    <property type="match status" value="1"/>
</dbReference>
<evidence type="ECO:0000256" key="1">
    <source>
        <dbReference type="ARBA" id="ARBA00004123"/>
    </source>
</evidence>
<dbReference type="InterPro" id="IPR001025">
    <property type="entry name" value="BAH_dom"/>
</dbReference>
<dbReference type="InterPro" id="IPR013083">
    <property type="entry name" value="Znf_RING/FYVE/PHD"/>
</dbReference>
<keyword evidence="8" id="KW-0863">Zinc-finger</keyword>
<dbReference type="SUPFAM" id="SSF82199">
    <property type="entry name" value="SET domain"/>
    <property type="match status" value="1"/>
</dbReference>
<dbReference type="SMART" id="SM00317">
    <property type="entry name" value="SET"/>
    <property type="match status" value="1"/>
</dbReference>
<dbReference type="InterPro" id="IPR006560">
    <property type="entry name" value="AWS_dom"/>
</dbReference>
<keyword evidence="3" id="KW-0158">Chromosome</keyword>
<dbReference type="AlphaFoldDB" id="H2XTY2"/>
<evidence type="ECO:0000256" key="13">
    <source>
        <dbReference type="PROSITE-ProRule" id="PRU00035"/>
    </source>
</evidence>
<dbReference type="InterPro" id="IPR046341">
    <property type="entry name" value="SET_dom_sf"/>
</dbReference>
<evidence type="ECO:0000259" key="16">
    <source>
        <dbReference type="PROSITE" id="PS50280"/>
    </source>
</evidence>
<feature type="region of interest" description="Disordered" evidence="14">
    <location>
        <begin position="811"/>
        <end position="859"/>
    </location>
</feature>
<feature type="domain" description="Post-SET" evidence="17">
    <location>
        <begin position="244"/>
        <end position="260"/>
    </location>
</feature>
<dbReference type="CDD" id="cd05525">
    <property type="entry name" value="Bromo_ASH1"/>
    <property type="match status" value="1"/>
</dbReference>
<keyword evidence="10" id="KW-0156">Chromatin regulator</keyword>
<dbReference type="InParanoid" id="H2XTY2"/>
<dbReference type="CDD" id="cd04717">
    <property type="entry name" value="BAH_polybromo"/>
    <property type="match status" value="1"/>
</dbReference>
<evidence type="ECO:0000256" key="12">
    <source>
        <dbReference type="ARBA" id="ARBA00023242"/>
    </source>
</evidence>
<dbReference type="PANTHER" id="PTHR46147:SF3">
    <property type="entry name" value="HISTONE-LYSINE N-METHYLTRANSFERASE ASH1"/>
    <property type="match status" value="1"/>
</dbReference>
<evidence type="ECO:0000313" key="20">
    <source>
        <dbReference type="Ensembl" id="ENSCINP00000033116.1"/>
    </source>
</evidence>
<feature type="domain" description="AWS" evidence="19">
    <location>
        <begin position="61"/>
        <end position="117"/>
    </location>
</feature>
<evidence type="ECO:0000259" key="17">
    <source>
        <dbReference type="PROSITE" id="PS50868"/>
    </source>
</evidence>
<evidence type="ECO:0008006" key="22">
    <source>
        <dbReference type="Google" id="ProtNLM"/>
    </source>
</evidence>
<reference evidence="20" key="2">
    <citation type="journal article" date="2008" name="Genome Biol.">
        <title>Improved genome assembly and evidence-based global gene model set for the chordate Ciona intestinalis: new insight into intron and operon populations.</title>
        <authorList>
            <person name="Satou Y."/>
            <person name="Mineta K."/>
            <person name="Ogasawara M."/>
            <person name="Sasakura Y."/>
            <person name="Shoguchi E."/>
            <person name="Ueno K."/>
            <person name="Yamada L."/>
            <person name="Matsumoto J."/>
            <person name="Wasserscheid J."/>
            <person name="Dewar K."/>
            <person name="Wiley G.B."/>
            <person name="Macmil S.L."/>
            <person name="Roe B.A."/>
            <person name="Zeller R.W."/>
            <person name="Hastings K.E."/>
            <person name="Lemaire P."/>
            <person name="Lindquist E."/>
            <person name="Endo T."/>
            <person name="Hotta K."/>
            <person name="Inaba K."/>
        </authorList>
    </citation>
    <scope>NUCLEOTIDE SEQUENCE [LARGE SCALE GENOMIC DNA]</scope>
    <source>
        <strain evidence="20">wild type</strain>
    </source>
</reference>
<dbReference type="InterPro" id="IPR003616">
    <property type="entry name" value="Post-SET_dom"/>
</dbReference>
<reference evidence="21" key="1">
    <citation type="journal article" date="2002" name="Science">
        <title>The draft genome of Ciona intestinalis: insights into chordate and vertebrate origins.</title>
        <authorList>
            <person name="Dehal P."/>
            <person name="Satou Y."/>
            <person name="Campbell R.K."/>
            <person name="Chapman J."/>
            <person name="Degnan B."/>
            <person name="De Tomaso A."/>
            <person name="Davidson B."/>
            <person name="Di Gregorio A."/>
            <person name="Gelpke M."/>
            <person name="Goodstein D.M."/>
            <person name="Harafuji N."/>
            <person name="Hastings K.E."/>
            <person name="Ho I."/>
            <person name="Hotta K."/>
            <person name="Huang W."/>
            <person name="Kawashima T."/>
            <person name="Lemaire P."/>
            <person name="Martinez D."/>
            <person name="Meinertzhagen I.A."/>
            <person name="Necula S."/>
            <person name="Nonaka M."/>
            <person name="Putnam N."/>
            <person name="Rash S."/>
            <person name="Saiga H."/>
            <person name="Satake M."/>
            <person name="Terry A."/>
            <person name="Yamada L."/>
            <person name="Wang H.G."/>
            <person name="Awazu S."/>
            <person name="Azumi K."/>
            <person name="Boore J."/>
            <person name="Branno M."/>
            <person name="Chin-Bow S."/>
            <person name="DeSantis R."/>
            <person name="Doyle S."/>
            <person name="Francino P."/>
            <person name="Keys D.N."/>
            <person name="Haga S."/>
            <person name="Hayashi H."/>
            <person name="Hino K."/>
            <person name="Imai K.S."/>
            <person name="Inaba K."/>
            <person name="Kano S."/>
            <person name="Kobayashi K."/>
            <person name="Kobayashi M."/>
            <person name="Lee B.I."/>
            <person name="Makabe K.W."/>
            <person name="Manohar C."/>
            <person name="Matassi G."/>
            <person name="Medina M."/>
            <person name="Mochizuki Y."/>
            <person name="Mount S."/>
            <person name="Morishita T."/>
            <person name="Miura S."/>
            <person name="Nakayama A."/>
            <person name="Nishizaka S."/>
            <person name="Nomoto H."/>
            <person name="Ohta F."/>
            <person name="Oishi K."/>
            <person name="Rigoutsos I."/>
            <person name="Sano M."/>
            <person name="Sasaki A."/>
            <person name="Sasakura Y."/>
            <person name="Shoguchi E."/>
            <person name="Shin-i T."/>
            <person name="Spagnuolo A."/>
            <person name="Stainier D."/>
            <person name="Suzuki M.M."/>
            <person name="Tassy O."/>
            <person name="Takatori N."/>
            <person name="Tokuoka M."/>
            <person name="Yagi K."/>
            <person name="Yoshizaki F."/>
            <person name="Wada S."/>
            <person name="Zhang C."/>
            <person name="Hyatt P.D."/>
            <person name="Larimer F."/>
            <person name="Detter C."/>
            <person name="Doggett N."/>
            <person name="Glavina T."/>
            <person name="Hawkins T."/>
            <person name="Richardson P."/>
            <person name="Lucas S."/>
            <person name="Kohara Y."/>
            <person name="Levine M."/>
            <person name="Satoh N."/>
            <person name="Rokhsar D.S."/>
        </authorList>
    </citation>
    <scope>NUCLEOTIDE SEQUENCE [LARGE SCALE GENOMIC DNA]</scope>
</reference>
<dbReference type="SMART" id="SM00249">
    <property type="entry name" value="PHD"/>
    <property type="match status" value="1"/>
</dbReference>
<evidence type="ECO:0000256" key="2">
    <source>
        <dbReference type="ARBA" id="ARBA00004286"/>
    </source>
</evidence>
<dbReference type="Proteomes" id="UP000008144">
    <property type="component" value="Chromosome 4"/>
</dbReference>
<evidence type="ECO:0000256" key="7">
    <source>
        <dbReference type="ARBA" id="ARBA00022723"/>
    </source>
</evidence>
<evidence type="ECO:0000256" key="11">
    <source>
        <dbReference type="ARBA" id="ARBA00023117"/>
    </source>
</evidence>
<dbReference type="SMART" id="SM00439">
    <property type="entry name" value="BAH"/>
    <property type="match status" value="1"/>
</dbReference>
<dbReference type="Ensembl" id="ENSCINT00000031241.1">
    <property type="protein sequence ID" value="ENSCINP00000033116.1"/>
    <property type="gene ID" value="ENSCING00000007922.3"/>
</dbReference>
<sequence length="882" mass="102419">MLPMPIHAGNFLLKSRKDFQLPFNIWWMYNRKLISPSQDLATQFIKIEKNVYVDSQPTCEQEEHVCVCQTLSDIHSLSSDVHGCGKECLNRLMYIECSPDTCPCQDKCANRCIQKQQWWKDLERFRTNDRGWGVRTNSDIPEGQFLLEYVGEVVSEREFRRRTIENYNAHNDHYCVQLEAGTVIDGYRLANEGRFVNHSCQPNCEMQKWVVNGEYRVGLFAKRPIVSSEELTYDYNFHAYNLDRQQPCRCGSSECRGVIGGKTQRGAEQGGKTRSTLHPTKERRPKHASCETHLYSTTTQDQNIEVGTRKYKVEQMPSISEDEKKFVKRSRLFLLRNMRQVPTLCKLCPAFLSPKRSTVHHMWHGFVIGFTALIYCILYRRKLTTKSRLREPTPTTIQTSTKSTLLRDAINDVFTAVMTCKDENGVSVAIPFINLPSKTQNPEYYDHVTDPVDLSFVEQKIVTKEYENFQEFCVDLQRVFRNAEKYHGRKSTLGRDVARLRRSFACARSLAAATLGEDEEDEKKKECSAQQKELDERRKNGDYIRCICGIFKDEGLMIQCEKCYVWQHCDCMDARPDDYNDERAYLCEECDARQVPSQVRVVPQPPNAPPGHTYYLTLMKDDMQVKQGDCVRMIHDHRLRQRPSSQPPVRSSYRLQSHSTPDTMDFFRIKKLWTDDNGDKFAYGHHFLRPHDTRHNEGRLFYNNELVATPFHEIVPLEAVVSICCLMDFETYCLGRPKGVKDEDIYICQHRVDLSFRIVERVIKTRYPTCTKPHVFDVYPSKLEPTKDLLVPEQYRKNAFRRTLWLKSTEHGNMKSDEDESSGDEEVCLPSQGESIEPDALMADDVSMEDNADNRDVKQRRLNGILSKLMKDANSRNLQAST</sequence>
<organism evidence="20 21">
    <name type="scientific">Ciona intestinalis</name>
    <name type="common">Transparent sea squirt</name>
    <name type="synonym">Ascidia intestinalis</name>
    <dbReference type="NCBI Taxonomy" id="7719"/>
    <lineage>
        <taxon>Eukaryota</taxon>
        <taxon>Metazoa</taxon>
        <taxon>Chordata</taxon>
        <taxon>Tunicata</taxon>
        <taxon>Ascidiacea</taxon>
        <taxon>Phlebobranchia</taxon>
        <taxon>Cionidae</taxon>
        <taxon>Ciona</taxon>
    </lineage>
</organism>
<dbReference type="GO" id="GO:0140938">
    <property type="term" value="F:histone H3 methyltransferase activity"/>
    <property type="evidence" value="ECO:0007669"/>
    <property type="project" value="UniProtKB-ARBA"/>
</dbReference>
<dbReference type="PROSITE" id="PS01359">
    <property type="entry name" value="ZF_PHD_1"/>
    <property type="match status" value="1"/>
</dbReference>
<evidence type="ECO:0000256" key="9">
    <source>
        <dbReference type="ARBA" id="ARBA00022833"/>
    </source>
</evidence>
<dbReference type="Gene3D" id="2.30.30.490">
    <property type="match status" value="1"/>
</dbReference>
<dbReference type="GO" id="GO:0003682">
    <property type="term" value="F:chromatin binding"/>
    <property type="evidence" value="ECO:0007669"/>
    <property type="project" value="InterPro"/>
</dbReference>
<keyword evidence="11 13" id="KW-0103">Bromodomain</keyword>
<dbReference type="InterPro" id="IPR019786">
    <property type="entry name" value="Zinc_finger_PHD-type_CS"/>
</dbReference>
<accession>H2XTY2</accession>
<protein>
    <recommendedName>
        <fullName evidence="22">Zinc finger protein</fullName>
    </recommendedName>
</protein>
<dbReference type="Pfam" id="PF20826">
    <property type="entry name" value="PHD_5"/>
    <property type="match status" value="1"/>
</dbReference>
<reference evidence="20" key="3">
    <citation type="submission" date="2025-08" db="UniProtKB">
        <authorList>
            <consortium name="Ensembl"/>
        </authorList>
    </citation>
    <scope>IDENTIFICATION</scope>
</reference>
<evidence type="ECO:0000259" key="15">
    <source>
        <dbReference type="PROSITE" id="PS50014"/>
    </source>
</evidence>
<dbReference type="CDD" id="cd19174">
    <property type="entry name" value="SET_ASH1L"/>
    <property type="match status" value="1"/>
</dbReference>
<keyword evidence="6" id="KW-0949">S-adenosyl-L-methionine</keyword>
<evidence type="ECO:0000256" key="4">
    <source>
        <dbReference type="ARBA" id="ARBA00022603"/>
    </source>
</evidence>
<dbReference type="InterPro" id="IPR001487">
    <property type="entry name" value="Bromodomain"/>
</dbReference>
<evidence type="ECO:0000256" key="10">
    <source>
        <dbReference type="ARBA" id="ARBA00022853"/>
    </source>
</evidence>
<dbReference type="GO" id="GO:0032259">
    <property type="term" value="P:methylation"/>
    <property type="evidence" value="ECO:0007669"/>
    <property type="project" value="UniProtKB-KW"/>
</dbReference>
<dbReference type="CDD" id="cd15548">
    <property type="entry name" value="PHD_ASH1L"/>
    <property type="match status" value="1"/>
</dbReference>
<proteinExistence type="predicted"/>
<dbReference type="GO" id="GO:0008270">
    <property type="term" value="F:zinc ion binding"/>
    <property type="evidence" value="ECO:0007669"/>
    <property type="project" value="UniProtKB-KW"/>
</dbReference>
<dbReference type="InterPro" id="IPR018359">
    <property type="entry name" value="Bromodomain_CS"/>
</dbReference>
<dbReference type="PROSITE" id="PS00633">
    <property type="entry name" value="BROMODOMAIN_1"/>
    <property type="match status" value="1"/>
</dbReference>
<keyword evidence="4" id="KW-0489">Methyltransferase</keyword>
<dbReference type="InterPro" id="IPR011011">
    <property type="entry name" value="Znf_FYVE_PHD"/>
</dbReference>
<dbReference type="Pfam" id="PF17907">
    <property type="entry name" value="AWS"/>
    <property type="match status" value="1"/>
</dbReference>
<keyword evidence="5" id="KW-0808">Transferase</keyword>
<keyword evidence="21" id="KW-1185">Reference proteome</keyword>
<dbReference type="OMA" id="RCICGVY"/>
<dbReference type="PANTHER" id="PTHR46147">
    <property type="entry name" value="HISTONE-LYSINE N-METHYLTRANSFERASE ASH1"/>
    <property type="match status" value="1"/>
</dbReference>
<dbReference type="InterPro" id="IPR043320">
    <property type="entry name" value="Bromo_ASH1L"/>
</dbReference>
<dbReference type="SUPFAM" id="SSF57903">
    <property type="entry name" value="FYVE/PHD zinc finger"/>
    <property type="match status" value="1"/>
</dbReference>
<comment type="subcellular location">
    <subcellularLocation>
        <location evidence="2">Chromosome</location>
    </subcellularLocation>
    <subcellularLocation>
        <location evidence="1">Nucleus</location>
    </subcellularLocation>
</comment>
<dbReference type="InterPro" id="IPR043151">
    <property type="entry name" value="BAH_sf"/>
</dbReference>
<evidence type="ECO:0000256" key="14">
    <source>
        <dbReference type="SAM" id="MobiDB-lite"/>
    </source>
</evidence>
<evidence type="ECO:0000256" key="8">
    <source>
        <dbReference type="ARBA" id="ARBA00022771"/>
    </source>
</evidence>
<dbReference type="EMBL" id="EAAA01001913">
    <property type="status" value="NOT_ANNOTATED_CDS"/>
    <property type="molecule type" value="Genomic_DNA"/>
</dbReference>
<dbReference type="Pfam" id="PF00856">
    <property type="entry name" value="SET"/>
    <property type="match status" value="1"/>
</dbReference>
<dbReference type="InterPro" id="IPR043319">
    <property type="entry name" value="PHD_ASH1L"/>
</dbReference>
<dbReference type="Gene3D" id="1.20.920.10">
    <property type="entry name" value="Bromodomain-like"/>
    <property type="match status" value="1"/>
</dbReference>
<feature type="region of interest" description="Disordered" evidence="14">
    <location>
        <begin position="261"/>
        <end position="283"/>
    </location>
</feature>
<reference evidence="20" key="4">
    <citation type="submission" date="2025-09" db="UniProtKB">
        <authorList>
            <consortium name="Ensembl"/>
        </authorList>
    </citation>
    <scope>IDENTIFICATION</scope>
</reference>
<dbReference type="GeneTree" id="ENSGT00940000156698"/>